<name>A0A8T2VKT0_CERRI</name>
<protein>
    <recommendedName>
        <fullName evidence="4">Cell number regulator 6</fullName>
    </recommendedName>
</protein>
<dbReference type="InterPro" id="IPR006461">
    <property type="entry name" value="PLAC_motif_containing"/>
</dbReference>
<accession>A0A8T2VKT0</accession>
<dbReference type="Pfam" id="PF04749">
    <property type="entry name" value="PLAC8"/>
    <property type="match status" value="1"/>
</dbReference>
<feature type="transmembrane region" description="Helical" evidence="1">
    <location>
        <begin position="103"/>
        <end position="124"/>
    </location>
</feature>
<keyword evidence="3" id="KW-1185">Reference proteome</keyword>
<evidence type="ECO:0000256" key="1">
    <source>
        <dbReference type="SAM" id="Phobius"/>
    </source>
</evidence>
<keyword evidence="1" id="KW-0812">Transmembrane</keyword>
<reference evidence="2" key="1">
    <citation type="submission" date="2021-08" db="EMBL/GenBank/DDBJ databases">
        <title>WGS assembly of Ceratopteris richardii.</title>
        <authorList>
            <person name="Marchant D.B."/>
            <person name="Chen G."/>
            <person name="Jenkins J."/>
            <person name="Shu S."/>
            <person name="Leebens-Mack J."/>
            <person name="Grimwood J."/>
            <person name="Schmutz J."/>
            <person name="Soltis P."/>
            <person name="Soltis D."/>
            <person name="Chen Z.-H."/>
        </authorList>
    </citation>
    <scope>NUCLEOTIDE SEQUENCE</scope>
    <source>
        <strain evidence="2">Whitten #5841</strain>
        <tissue evidence="2">Leaf</tissue>
    </source>
</reference>
<evidence type="ECO:0000313" key="2">
    <source>
        <dbReference type="EMBL" id="KAH7446203.1"/>
    </source>
</evidence>
<dbReference type="NCBIfam" id="TIGR01571">
    <property type="entry name" value="A_thal_Cys_rich"/>
    <property type="match status" value="1"/>
</dbReference>
<keyword evidence="1" id="KW-1133">Transmembrane helix</keyword>
<evidence type="ECO:0000313" key="3">
    <source>
        <dbReference type="Proteomes" id="UP000825935"/>
    </source>
</evidence>
<dbReference type="AlphaFoldDB" id="A0A8T2VKT0"/>
<dbReference type="PANTHER" id="PTHR15907">
    <property type="entry name" value="DUF614 FAMILY PROTEIN-RELATED"/>
    <property type="match status" value="1"/>
</dbReference>
<comment type="caution">
    <text evidence="2">The sequence shown here is derived from an EMBL/GenBank/DDBJ whole genome shotgun (WGS) entry which is preliminary data.</text>
</comment>
<dbReference type="OrthoDB" id="1045822at2759"/>
<evidence type="ECO:0008006" key="4">
    <source>
        <dbReference type="Google" id="ProtNLM"/>
    </source>
</evidence>
<organism evidence="2 3">
    <name type="scientific">Ceratopteris richardii</name>
    <name type="common">Triangle waterfern</name>
    <dbReference type="NCBI Taxonomy" id="49495"/>
    <lineage>
        <taxon>Eukaryota</taxon>
        <taxon>Viridiplantae</taxon>
        <taxon>Streptophyta</taxon>
        <taxon>Embryophyta</taxon>
        <taxon>Tracheophyta</taxon>
        <taxon>Polypodiopsida</taxon>
        <taxon>Polypodiidae</taxon>
        <taxon>Polypodiales</taxon>
        <taxon>Pteridineae</taxon>
        <taxon>Pteridaceae</taxon>
        <taxon>Parkerioideae</taxon>
        <taxon>Ceratopteris</taxon>
    </lineage>
</organism>
<proteinExistence type="predicted"/>
<dbReference type="OMA" id="RRCNECG"/>
<feature type="transmembrane region" description="Helical" evidence="1">
    <location>
        <begin position="130"/>
        <end position="151"/>
    </location>
</feature>
<sequence>MAEDGHPSRYVKLSKEHEGPLEEIQPGELNQPAIVSQFIVHRCRECNQPLPESYAPPGNEPWTTGICGCAEDFDSCWRGLFCPCILFGKNVERLKEIPWTTPCTCHAIFVEGGLALAAATLAFHGVNPHAAFLIGEGLLFTWWMCGIYTGLFRQDLQRKYHLQNSPCDPCMVHCCMHWCALCQEHREMQGRLSDDVVMPMTIINPPPLQEMHVPEAPKATSVNDKDEGVTIEVQAP</sequence>
<keyword evidence="1" id="KW-0472">Membrane</keyword>
<dbReference type="EMBL" id="CM035406">
    <property type="protein sequence ID" value="KAH7446203.1"/>
    <property type="molecule type" value="Genomic_DNA"/>
</dbReference>
<gene>
    <name evidence="2" type="ORF">KP509_01G044800</name>
</gene>
<dbReference type="Proteomes" id="UP000825935">
    <property type="component" value="Chromosome 1"/>
</dbReference>